<gene>
    <name evidence="1" type="ORF">K4L44_05175</name>
</gene>
<proteinExistence type="predicted"/>
<name>A0AC61NHR5_9BACT</name>
<evidence type="ECO:0000313" key="1">
    <source>
        <dbReference type="EMBL" id="QZE15228.1"/>
    </source>
</evidence>
<organism evidence="1 2">
    <name type="scientific">Halosquirtibacter laminarini</name>
    <dbReference type="NCBI Taxonomy" id="3374600"/>
    <lineage>
        <taxon>Bacteria</taxon>
        <taxon>Pseudomonadati</taxon>
        <taxon>Bacteroidota</taxon>
        <taxon>Bacteroidia</taxon>
        <taxon>Marinilabiliales</taxon>
        <taxon>Prolixibacteraceae</taxon>
        <taxon>Halosquirtibacter</taxon>
    </lineage>
</organism>
<evidence type="ECO:0000313" key="2">
    <source>
        <dbReference type="Proteomes" id="UP000826212"/>
    </source>
</evidence>
<dbReference type="EMBL" id="CP081303">
    <property type="protein sequence ID" value="QZE15228.1"/>
    <property type="molecule type" value="Genomic_DNA"/>
</dbReference>
<sequence length="655" mass="74699">MKKLFLLSTLLCCSLFIYAQQYPGVIPTPQSCSFVHVVKPLSLENYCFINESDQKLDPLFTVFAQEMTDVANAKVSKKGTEIIFRSAKDEQLKEGAYNLTVGKQVIIESDSYEGFLYGSRSLLQLLSSNSNHHQVPQGTIIDAPAYGKRCLMIDVARKFVPMNELKDYIRTMAWFKMNELHLHLSDNSWGGYPAYRLPSEKYPELTSKDGHYSWEEIRDLQDFAKIYAITITPEIDAPGHSLAFTQIRPDLKSPLIGEKYLDILNPNTIPFVQSIIDEVLPHFDAPDFHIGTDEYRIHAIKDKELRTKIGEAFRNYINTMSAYVQSKGKGCRIWSGYEHMPGETEVSNKTIIDMWETSDAKNKLDQGYTFLNSSHYYTYIVPGAPYYGVSDPFVYNTWSPLMFGPKSESILDHNTPQLLGGKLHVWNDFGPTGYTTEEIARLTLPSLAVFSQKLWGTSATHTYKNFCVLRDELLDIPESHLMDREKQAPRLVVASSKVTLDGKGAKQMAKDAKNITYPWTLEMEIYPTTSSLDSTTILSSRLAGLYTNLKHTYKVKKKKVEKEGIALVRANQNYFHHPLDSHRPDVLVFEYKIQPNKWNKIKVVGERKKTTLYVDGKEIGTYRIQTVCPVEKFGSDVQQSFTGNLKNVKVYNYVK</sequence>
<accession>A0AC61NHR5</accession>
<reference evidence="1" key="1">
    <citation type="submission" date="2021-08" db="EMBL/GenBank/DDBJ databases">
        <title>Novel anaerobic bacterium isolated from sea squirt in East Sea, Republic of Korea.</title>
        <authorList>
            <person name="Nguyen T.H."/>
            <person name="Li Z."/>
            <person name="Lee Y.-J."/>
            <person name="Ko J."/>
            <person name="Kim S.-G."/>
        </authorList>
    </citation>
    <scope>NUCLEOTIDE SEQUENCE</scope>
    <source>
        <strain evidence="1">KCTC 25031</strain>
    </source>
</reference>
<dbReference type="Proteomes" id="UP000826212">
    <property type="component" value="Chromosome"/>
</dbReference>
<protein>
    <submittedName>
        <fullName evidence="1">Family 20 glycosylhydrolase</fullName>
    </submittedName>
</protein>
<keyword evidence="2" id="KW-1185">Reference proteome</keyword>